<dbReference type="Pfam" id="PF00583">
    <property type="entry name" value="Acetyltransf_1"/>
    <property type="match status" value="1"/>
</dbReference>
<dbReference type="GO" id="GO:0016747">
    <property type="term" value="F:acyltransferase activity, transferring groups other than amino-acyl groups"/>
    <property type="evidence" value="ECO:0007669"/>
    <property type="project" value="InterPro"/>
</dbReference>
<dbReference type="PANTHER" id="PTHR43877:SF2">
    <property type="entry name" value="AMINOALKYLPHOSPHONATE N-ACETYLTRANSFERASE-RELATED"/>
    <property type="match status" value="1"/>
</dbReference>
<dbReference type="InterPro" id="IPR000182">
    <property type="entry name" value="GNAT_dom"/>
</dbReference>
<evidence type="ECO:0000313" key="4">
    <source>
        <dbReference type="EMBL" id="GID10146.1"/>
    </source>
</evidence>
<keyword evidence="5" id="KW-1185">Reference proteome</keyword>
<dbReference type="AlphaFoldDB" id="A0A8J3N8J3"/>
<feature type="domain" description="N-acetyltransferase" evidence="3">
    <location>
        <begin position="6"/>
        <end position="161"/>
    </location>
</feature>
<keyword evidence="1" id="KW-0808">Transferase</keyword>
<accession>A0A8J3N8J3</accession>
<comment type="caution">
    <text evidence="4">The sequence shown here is derived from an EMBL/GenBank/DDBJ whole genome shotgun (WGS) entry which is preliminary data.</text>
</comment>
<proteinExistence type="predicted"/>
<dbReference type="PROSITE" id="PS51186">
    <property type="entry name" value="GNAT"/>
    <property type="match status" value="1"/>
</dbReference>
<evidence type="ECO:0000256" key="2">
    <source>
        <dbReference type="ARBA" id="ARBA00023315"/>
    </source>
</evidence>
<reference evidence="4" key="1">
    <citation type="submission" date="2021-01" db="EMBL/GenBank/DDBJ databases">
        <title>Whole genome shotgun sequence of Actinocatenispora rupis NBRC 107355.</title>
        <authorList>
            <person name="Komaki H."/>
            <person name="Tamura T."/>
        </authorList>
    </citation>
    <scope>NUCLEOTIDE SEQUENCE</scope>
    <source>
        <strain evidence="4">NBRC 107355</strain>
    </source>
</reference>
<dbReference type="EMBL" id="BOMB01000004">
    <property type="protein sequence ID" value="GID10146.1"/>
    <property type="molecule type" value="Genomic_DNA"/>
</dbReference>
<sequence length="169" mass="18158">MTRSAPVLRAARPSDLPAIAAVWEAAWLDGHRDRVPAELMAARDPRHFAEYAAERLDSTVVATDGGTDLLGLVIVGVDDGEVIQLAVDRAARGAGVGAALLRAAERRIAATHREAWLAVVPDNTAARRLYERHGWRDSGPTVHHAPTRGGTVAVPVHRYVKALRPDTTS</sequence>
<evidence type="ECO:0000256" key="1">
    <source>
        <dbReference type="ARBA" id="ARBA00022679"/>
    </source>
</evidence>
<evidence type="ECO:0000313" key="5">
    <source>
        <dbReference type="Proteomes" id="UP000612808"/>
    </source>
</evidence>
<dbReference type="InterPro" id="IPR050832">
    <property type="entry name" value="Bact_Acetyltransf"/>
</dbReference>
<dbReference type="PANTHER" id="PTHR43877">
    <property type="entry name" value="AMINOALKYLPHOSPHONATE N-ACETYLTRANSFERASE-RELATED-RELATED"/>
    <property type="match status" value="1"/>
</dbReference>
<organism evidence="4 5">
    <name type="scientific">Actinocatenispora rupis</name>
    <dbReference type="NCBI Taxonomy" id="519421"/>
    <lineage>
        <taxon>Bacteria</taxon>
        <taxon>Bacillati</taxon>
        <taxon>Actinomycetota</taxon>
        <taxon>Actinomycetes</taxon>
        <taxon>Micromonosporales</taxon>
        <taxon>Micromonosporaceae</taxon>
        <taxon>Actinocatenispora</taxon>
    </lineage>
</organism>
<dbReference type="SUPFAM" id="SSF55729">
    <property type="entry name" value="Acyl-CoA N-acyltransferases (Nat)"/>
    <property type="match status" value="1"/>
</dbReference>
<keyword evidence="2" id="KW-0012">Acyltransferase</keyword>
<dbReference type="Gene3D" id="3.40.630.30">
    <property type="match status" value="1"/>
</dbReference>
<protein>
    <recommendedName>
        <fullName evidence="3">N-acetyltransferase domain-containing protein</fullName>
    </recommendedName>
</protein>
<dbReference type="InterPro" id="IPR016181">
    <property type="entry name" value="Acyl_CoA_acyltransferase"/>
</dbReference>
<name>A0A8J3N8J3_9ACTN</name>
<dbReference type="RefSeq" id="WP_203655271.1">
    <property type="nucleotide sequence ID" value="NZ_BAAAZM010000002.1"/>
</dbReference>
<dbReference type="Proteomes" id="UP000612808">
    <property type="component" value="Unassembled WGS sequence"/>
</dbReference>
<evidence type="ECO:0000259" key="3">
    <source>
        <dbReference type="PROSITE" id="PS51186"/>
    </source>
</evidence>
<gene>
    <name evidence="4" type="ORF">Aru02nite_10350</name>
</gene>